<evidence type="ECO:0008006" key="3">
    <source>
        <dbReference type="Google" id="ProtNLM"/>
    </source>
</evidence>
<proteinExistence type="predicted"/>
<sequence length="379" mass="41239">MKQFVPVRLRVEKNAVTRITRALNGRGTLNVRVGQQISPEEIIGSSTISAGFRTINLSSLLSVAPAEVERLLVRKLNQRIYKGELLAQKKGWLGKKIVTAPTDGILDFLNNKTGELRITFMPKKVNLPAGVFGIVEAVDQERGQIIIRTEVCRIYGMLGSGHFREGILRILSRKDELISKSGVKPEYEGNILVGGSLYLKEAISTAISIGVSGIITGGIDAGDYRAVASGRLVFPKKIDNDVGISIVVCEGFGSIPIGMDIFETLQNFEGKFILIDGNKSSVILPSFLSSCMVKIKSTKLPDLPKTGFSDTDRTTIISELKIGLKVRVVGNSYFGEQGKLVAVNDSLSLLPSGIYDYLATVETARRKIQVPVANLEIIM</sequence>
<protein>
    <recommendedName>
        <fullName evidence="3">KOW domain-containing protein</fullName>
    </recommendedName>
</protein>
<dbReference type="AlphaFoldDB" id="A0A1F5ISI3"/>
<evidence type="ECO:0000313" key="2">
    <source>
        <dbReference type="Proteomes" id="UP000176336"/>
    </source>
</evidence>
<name>A0A1F5ISI3_9BACT</name>
<accession>A0A1F5ISI3</accession>
<organism evidence="1 2">
    <name type="scientific">Candidatus Daviesbacteria bacterium RIFCSPHIGHO2_01_FULL_41_23</name>
    <dbReference type="NCBI Taxonomy" id="1797764"/>
    <lineage>
        <taxon>Bacteria</taxon>
        <taxon>Candidatus Daviesiibacteriota</taxon>
    </lineage>
</organism>
<gene>
    <name evidence="1" type="ORF">A2871_00460</name>
</gene>
<dbReference type="EMBL" id="MFCR01000003">
    <property type="protein sequence ID" value="OGE19309.1"/>
    <property type="molecule type" value="Genomic_DNA"/>
</dbReference>
<reference evidence="1 2" key="1">
    <citation type="journal article" date="2016" name="Nat. Commun.">
        <title>Thousands of microbial genomes shed light on interconnected biogeochemical processes in an aquifer system.</title>
        <authorList>
            <person name="Anantharaman K."/>
            <person name="Brown C.T."/>
            <person name="Hug L.A."/>
            <person name="Sharon I."/>
            <person name="Castelle C.J."/>
            <person name="Probst A.J."/>
            <person name="Thomas B.C."/>
            <person name="Singh A."/>
            <person name="Wilkins M.J."/>
            <person name="Karaoz U."/>
            <person name="Brodie E.L."/>
            <person name="Williams K.H."/>
            <person name="Hubbard S.S."/>
            <person name="Banfield J.F."/>
        </authorList>
    </citation>
    <scope>NUCLEOTIDE SEQUENCE [LARGE SCALE GENOMIC DNA]</scope>
</reference>
<dbReference type="Proteomes" id="UP000176336">
    <property type="component" value="Unassembled WGS sequence"/>
</dbReference>
<comment type="caution">
    <text evidence="1">The sequence shown here is derived from an EMBL/GenBank/DDBJ whole genome shotgun (WGS) entry which is preliminary data.</text>
</comment>
<evidence type="ECO:0000313" key="1">
    <source>
        <dbReference type="EMBL" id="OGE19309.1"/>
    </source>
</evidence>